<sequence length="254" mass="27936">MDINLEKRKGYLYLSFNTGGKYNVFDSRFMLGIIDTLSEVEKIREPHFLVIRGENGNFGAGADIKELLKASSDKEYAKVFFGHMRDLFVKMLTVNKVTIGLVEGVAYGASMELLLALDIVIAKTGTRFAAPGGKLGVFPPVLVSIGPYLLGARASRKLAMLGEELDTAKAKEVGLIDYDTENLESGLMEVLNRLKLMSPTSLVRMRKLILLSLVPHLDKAFEELATQVVTDEAREGISSFFSKTSPSWSSIGFS</sequence>
<dbReference type="AlphaFoldDB" id="A0A2U9IRZ6"/>
<name>A0A2U9IRZ6_9CREN</name>
<dbReference type="SUPFAM" id="SSF52096">
    <property type="entry name" value="ClpP/crotonase"/>
    <property type="match status" value="1"/>
</dbReference>
<dbReference type="InterPro" id="IPR051683">
    <property type="entry name" value="Enoyl-CoA_Hydratase/Isomerase"/>
</dbReference>
<protein>
    <submittedName>
        <fullName evidence="2">Enoyl-CoA hydratase/isomerase family protein</fullName>
    </submittedName>
</protein>
<dbReference type="InterPro" id="IPR029045">
    <property type="entry name" value="ClpP/crotonase-like_dom_sf"/>
</dbReference>
<reference evidence="2 3" key="1">
    <citation type="submission" date="2018-05" db="EMBL/GenBank/DDBJ databases">
        <title>Complete Genome Sequences of Extremely Thermoacidophilic, Metal-Mobilizing Type-Strain Members of the Archaeal Family Sulfolobaceae: Acidianus brierleyi DSM-1651T, Acidianus sulfidivorans DSM-18786T, Metallosphaera hakonensis DSM-7519T, and Metallosphaera prunae DSM-10039T.</title>
        <authorList>
            <person name="Counts J.A."/>
            <person name="Kelly R.M."/>
        </authorList>
    </citation>
    <scope>NUCLEOTIDE SEQUENCE [LARGE SCALE GENOMIC DNA]</scope>
    <source>
        <strain evidence="2 3">HO1-1</strain>
    </source>
</reference>
<comment type="similarity">
    <text evidence="1">Belongs to the enoyl-CoA hydratase/isomerase family.</text>
</comment>
<dbReference type="CDD" id="cd06558">
    <property type="entry name" value="crotonase-like"/>
    <property type="match status" value="1"/>
</dbReference>
<gene>
    <name evidence="2" type="ORF">DFR87_02685</name>
</gene>
<evidence type="ECO:0000313" key="3">
    <source>
        <dbReference type="Proteomes" id="UP000247586"/>
    </source>
</evidence>
<dbReference type="OrthoDB" id="27846at2157"/>
<evidence type="ECO:0000256" key="1">
    <source>
        <dbReference type="ARBA" id="ARBA00005254"/>
    </source>
</evidence>
<dbReference type="PANTHER" id="PTHR42964:SF1">
    <property type="entry name" value="POLYKETIDE BIOSYNTHESIS ENOYL-COA HYDRATASE PKSH-RELATED"/>
    <property type="match status" value="1"/>
</dbReference>
<dbReference type="InterPro" id="IPR014748">
    <property type="entry name" value="Enoyl-CoA_hydra_C"/>
</dbReference>
<accession>A0A2U9IRZ6</accession>
<dbReference type="RefSeq" id="WP_110368848.1">
    <property type="nucleotide sequence ID" value="NZ_CP029287.2"/>
</dbReference>
<dbReference type="Gene3D" id="3.90.226.10">
    <property type="entry name" value="2-enoyl-CoA Hydratase, Chain A, domain 1"/>
    <property type="match status" value="1"/>
</dbReference>
<dbReference type="EMBL" id="CP029287">
    <property type="protein sequence ID" value="AWR98774.1"/>
    <property type="molecule type" value="Genomic_DNA"/>
</dbReference>
<dbReference type="PANTHER" id="PTHR42964">
    <property type="entry name" value="ENOYL-COA HYDRATASE"/>
    <property type="match status" value="1"/>
</dbReference>
<reference evidence="3" key="2">
    <citation type="submission" date="2020-03" db="EMBL/GenBank/DDBJ databases">
        <title>Complete Genome Sequences of Extremely Thermoacidophilic, Metal-Mobilizing Type-Strain Members of the Archaeal Family Sulfolobaceae: Acidianus brierleyi DSM-1651T, Acidianus sulfidivorans DSM-18786T, Metallosphaera hakonensis DSM-7519T, and Metallosphaera prunae DSM-10039T.</title>
        <authorList>
            <person name="Counts J.A."/>
            <person name="Kelly R.M."/>
        </authorList>
    </citation>
    <scope>NUCLEOTIDE SEQUENCE [LARGE SCALE GENOMIC DNA]</scope>
    <source>
        <strain evidence="3">HO1-1</strain>
    </source>
</reference>
<dbReference type="Proteomes" id="UP000247586">
    <property type="component" value="Chromosome"/>
</dbReference>
<dbReference type="GeneID" id="36834213"/>
<organism evidence="2 3">
    <name type="scientific">Metallosphaera hakonensis JCM 8857 = DSM 7519</name>
    <dbReference type="NCBI Taxonomy" id="1293036"/>
    <lineage>
        <taxon>Archaea</taxon>
        <taxon>Thermoproteota</taxon>
        <taxon>Thermoprotei</taxon>
        <taxon>Sulfolobales</taxon>
        <taxon>Sulfolobaceae</taxon>
        <taxon>Metallosphaera</taxon>
    </lineage>
</organism>
<dbReference type="KEGG" id="mhk:DFR87_02685"/>
<dbReference type="Pfam" id="PF00378">
    <property type="entry name" value="ECH_1"/>
    <property type="match status" value="1"/>
</dbReference>
<dbReference type="STRING" id="1293036.GCA_001315825_01419"/>
<reference evidence="3" key="3">
    <citation type="submission" date="2020-03" db="EMBL/GenBank/DDBJ databases">
        <title>Sequencing and Assembly of Multiple Reported Metal-Biooxidizing Members of the Extremely Thermoacidophilic Archaeal Family Sulfolobaceae.</title>
        <authorList>
            <person name="Counts J.A."/>
            <person name="Kelly R.M."/>
        </authorList>
    </citation>
    <scope>NUCLEOTIDE SEQUENCE [LARGE SCALE GENOMIC DNA]</scope>
    <source>
        <strain evidence="3">HO1-1</strain>
    </source>
</reference>
<dbReference type="GO" id="GO:0016853">
    <property type="term" value="F:isomerase activity"/>
    <property type="evidence" value="ECO:0007669"/>
    <property type="project" value="UniProtKB-KW"/>
</dbReference>
<dbReference type="Gene3D" id="1.10.12.10">
    <property type="entry name" value="Lyase 2-enoyl-coa Hydratase, Chain A, domain 2"/>
    <property type="match status" value="1"/>
</dbReference>
<evidence type="ECO:0000313" key="2">
    <source>
        <dbReference type="EMBL" id="AWR98774.1"/>
    </source>
</evidence>
<keyword evidence="3" id="KW-1185">Reference proteome</keyword>
<keyword evidence="2" id="KW-0413">Isomerase</keyword>
<proteinExistence type="inferred from homology"/>
<dbReference type="InterPro" id="IPR001753">
    <property type="entry name" value="Enoyl-CoA_hydra/iso"/>
</dbReference>